<dbReference type="PANTHER" id="PTHR42928:SF5">
    <property type="entry name" value="BLR1237 PROTEIN"/>
    <property type="match status" value="1"/>
</dbReference>
<dbReference type="Pfam" id="PF03401">
    <property type="entry name" value="TctC"/>
    <property type="match status" value="1"/>
</dbReference>
<name>A0A1U9V0C4_CUPNE</name>
<dbReference type="PANTHER" id="PTHR42928">
    <property type="entry name" value="TRICARBOXYLATE-BINDING PROTEIN"/>
    <property type="match status" value="1"/>
</dbReference>
<dbReference type="InterPro" id="IPR005064">
    <property type="entry name" value="BUG"/>
</dbReference>
<accession>A0A1U9V0C4</accession>
<dbReference type="EMBL" id="CP017758">
    <property type="protein sequence ID" value="AQV97815.1"/>
    <property type="molecule type" value="Genomic_DNA"/>
</dbReference>
<dbReference type="Gene3D" id="3.40.190.10">
    <property type="entry name" value="Periplasmic binding protein-like II"/>
    <property type="match status" value="1"/>
</dbReference>
<dbReference type="SUPFAM" id="SSF53850">
    <property type="entry name" value="Periplasmic binding protein-like II"/>
    <property type="match status" value="1"/>
</dbReference>
<keyword evidence="2" id="KW-0732">Signal</keyword>
<organism evidence="3 4">
    <name type="scientific">Cupriavidus necator</name>
    <name type="common">Alcaligenes eutrophus</name>
    <name type="synonym">Ralstonia eutropha</name>
    <dbReference type="NCBI Taxonomy" id="106590"/>
    <lineage>
        <taxon>Bacteria</taxon>
        <taxon>Pseudomonadati</taxon>
        <taxon>Pseudomonadota</taxon>
        <taxon>Betaproteobacteria</taxon>
        <taxon>Burkholderiales</taxon>
        <taxon>Burkholderiaceae</taxon>
        <taxon>Cupriavidus</taxon>
    </lineage>
</organism>
<dbReference type="CDD" id="cd07012">
    <property type="entry name" value="PBP2_Bug_TTT"/>
    <property type="match status" value="1"/>
</dbReference>
<dbReference type="KEGG" id="cuh:BJN34_28520"/>
<evidence type="ECO:0000256" key="2">
    <source>
        <dbReference type="SAM" id="SignalP"/>
    </source>
</evidence>
<dbReference type="PIRSF" id="PIRSF017082">
    <property type="entry name" value="YflP"/>
    <property type="match status" value="1"/>
</dbReference>
<proteinExistence type="inferred from homology"/>
<dbReference type="RefSeq" id="WP_078200152.1">
    <property type="nucleotide sequence ID" value="NZ_CP017758.1"/>
</dbReference>
<dbReference type="Gene3D" id="3.40.190.150">
    <property type="entry name" value="Bordetella uptake gene, domain 1"/>
    <property type="match status" value="1"/>
</dbReference>
<evidence type="ECO:0000313" key="3">
    <source>
        <dbReference type="EMBL" id="AQV97815.1"/>
    </source>
</evidence>
<dbReference type="OrthoDB" id="8678477at2"/>
<dbReference type="AlphaFoldDB" id="A0A1U9V0C4"/>
<evidence type="ECO:0000313" key="4">
    <source>
        <dbReference type="Proteomes" id="UP000189627"/>
    </source>
</evidence>
<protein>
    <submittedName>
        <fullName evidence="3">ABC transporter substrate-binding protein</fullName>
    </submittedName>
</protein>
<feature type="signal peptide" evidence="2">
    <location>
        <begin position="1"/>
        <end position="28"/>
    </location>
</feature>
<dbReference type="InterPro" id="IPR042100">
    <property type="entry name" value="Bug_dom1"/>
</dbReference>
<comment type="similarity">
    <text evidence="1">Belongs to the UPF0065 (bug) family.</text>
</comment>
<reference evidence="4" key="1">
    <citation type="submission" date="2017-02" db="EMBL/GenBank/DDBJ databases">
        <title>Complete genome sequence of Cupriavidus necator strain NH9, a 3-chlorobenzoate degrader.</title>
        <authorList>
            <person name="Moriuchi R."/>
            <person name="Dohra H."/>
            <person name="Ogawa N."/>
        </authorList>
    </citation>
    <scope>NUCLEOTIDE SEQUENCE [LARGE SCALE GENOMIC DNA]</scope>
    <source>
        <strain evidence="4">NH9</strain>
    </source>
</reference>
<dbReference type="Proteomes" id="UP000189627">
    <property type="component" value="Chromosome 2"/>
</dbReference>
<sequence>MSLLKKLFAVALCAEATIALCTPGPVQAQEAWPARPIQMIVPSSPGSGTDALARLMAQRLSEALKQAVVVENRPGGSGVIGTNAVLKAAPDGYTILYTTASNMVVAPAVIKSISQEARKRLVPIAQTAVGGVLLLVSPDLPVNDLPGLIEYVKANPDKYSYGTWATGSSGQLTMEWLKKQTGMKTEHIAYRTSGQLLTELSSGVLKIGWTDPSVAVPFLRSGKVRGIAIVGNVRSPQLANVKTMAEQGYKFNTVGWFGMFAPAGTSPAIVKRLAEEVNKVQALPEIAALMKQLNFEPPPVKSSAQLGEIVQNDLQVWTKIANDAGIRVEE</sequence>
<gene>
    <name evidence="3" type="ORF">BJN34_28520</name>
</gene>
<feature type="chain" id="PRO_5012007569" evidence="2">
    <location>
        <begin position="29"/>
        <end position="330"/>
    </location>
</feature>
<evidence type="ECO:0000256" key="1">
    <source>
        <dbReference type="ARBA" id="ARBA00006987"/>
    </source>
</evidence>